<name>A0ABX6PPD9_9HYPH</name>
<organism evidence="1 2">
    <name type="scientific">Rhizobium indicum</name>
    <dbReference type="NCBI Taxonomy" id="2583231"/>
    <lineage>
        <taxon>Bacteria</taxon>
        <taxon>Pseudomonadati</taxon>
        <taxon>Pseudomonadota</taxon>
        <taxon>Alphaproteobacteria</taxon>
        <taxon>Hyphomicrobiales</taxon>
        <taxon>Rhizobiaceae</taxon>
        <taxon>Rhizobium/Agrobacterium group</taxon>
        <taxon>Rhizobium</taxon>
    </lineage>
</organism>
<dbReference type="RefSeq" id="WP_138390491.1">
    <property type="nucleotide sequence ID" value="NZ_CP054022.1"/>
</dbReference>
<dbReference type="EMBL" id="CP054022">
    <property type="protein sequence ID" value="QKK20501.1"/>
    <property type="molecule type" value="Genomic_DNA"/>
</dbReference>
<dbReference type="Proteomes" id="UP000305673">
    <property type="component" value="Plasmid pPR12A201"/>
</dbReference>
<dbReference type="InterPro" id="IPR011006">
    <property type="entry name" value="CheY-like_superfamily"/>
</dbReference>
<proteinExistence type="predicted"/>
<gene>
    <name evidence="1" type="ORF">FFM53_029460</name>
</gene>
<reference evidence="1 2" key="1">
    <citation type="submission" date="2020-05" db="EMBL/GenBank/DDBJ databases">
        <title>Genome sequences of pea root nodulating Rhizobium spp.</title>
        <authorList>
            <person name="Rahi P."/>
        </authorList>
    </citation>
    <scope>NUCLEOTIDE SEQUENCE [LARGE SCALE GENOMIC DNA]</scope>
    <source>
        <strain evidence="2">JKLM 12A2</strain>
        <plasmid evidence="1 2">pPR12A201</plasmid>
    </source>
</reference>
<evidence type="ECO:0000313" key="2">
    <source>
        <dbReference type="Proteomes" id="UP000305673"/>
    </source>
</evidence>
<dbReference type="Gene3D" id="3.40.50.2300">
    <property type="match status" value="1"/>
</dbReference>
<evidence type="ECO:0000313" key="1">
    <source>
        <dbReference type="EMBL" id="QKK20501.1"/>
    </source>
</evidence>
<geneLocation type="plasmid" evidence="1 2">
    <name>pPR12A201</name>
</geneLocation>
<keyword evidence="1" id="KW-0614">Plasmid</keyword>
<accession>A0ABX6PPD9</accession>
<sequence length="47" mass="5053">MSQGDLTGRKVLVVEDNYLQAKTIAEALADHGAEVLGPFPEPEECLP</sequence>
<dbReference type="SUPFAM" id="SSF52172">
    <property type="entry name" value="CheY-like"/>
    <property type="match status" value="1"/>
</dbReference>
<keyword evidence="2" id="KW-1185">Reference proteome</keyword>
<protein>
    <submittedName>
        <fullName evidence="1">Response regulator</fullName>
    </submittedName>
</protein>